<dbReference type="PANTHER" id="PTHR22602">
    <property type="entry name" value="TRANSFERASE CAF17, MITOCHONDRIAL-RELATED"/>
    <property type="match status" value="1"/>
</dbReference>
<keyword evidence="4" id="KW-1185">Reference proteome</keyword>
<dbReference type="SUPFAM" id="SSF103025">
    <property type="entry name" value="Folate-binding domain"/>
    <property type="match status" value="1"/>
</dbReference>
<keyword evidence="1" id="KW-0809">Transit peptide</keyword>
<dbReference type="Gene3D" id="3.30.1360.120">
    <property type="entry name" value="Probable tRNA modification gtpase trme, domain 1"/>
    <property type="match status" value="2"/>
</dbReference>
<evidence type="ECO:0000256" key="1">
    <source>
        <dbReference type="ARBA" id="ARBA00022946"/>
    </source>
</evidence>
<dbReference type="NCBIfam" id="TIGR03317">
    <property type="entry name" value="ygfZ_signature"/>
    <property type="match status" value="1"/>
</dbReference>
<evidence type="ECO:0000313" key="3">
    <source>
        <dbReference type="EMBL" id="GEK96152.1"/>
    </source>
</evidence>
<dbReference type="GO" id="GO:0016226">
    <property type="term" value="P:iron-sulfur cluster assembly"/>
    <property type="evidence" value="ECO:0007669"/>
    <property type="project" value="TreeGrafter"/>
</dbReference>
<accession>A0A511B8Z2</accession>
<dbReference type="InterPro" id="IPR027266">
    <property type="entry name" value="TrmE/GcvT-like"/>
</dbReference>
<dbReference type="InterPro" id="IPR045179">
    <property type="entry name" value="YgfZ/GcvT"/>
</dbReference>
<dbReference type="Proteomes" id="UP000321079">
    <property type="component" value="Unassembled WGS sequence"/>
</dbReference>
<organism evidence="3 4">
    <name type="scientific">Gluconobacter kanchanaburiensis NBRC 103587</name>
    <dbReference type="NCBI Taxonomy" id="1307948"/>
    <lineage>
        <taxon>Bacteria</taxon>
        <taxon>Pseudomonadati</taxon>
        <taxon>Pseudomonadota</taxon>
        <taxon>Alphaproteobacteria</taxon>
        <taxon>Acetobacterales</taxon>
        <taxon>Acetobacteraceae</taxon>
        <taxon>Gluconobacter</taxon>
    </lineage>
</organism>
<feature type="domain" description="CAF17 C-terminal" evidence="2">
    <location>
        <begin position="230"/>
        <end position="298"/>
    </location>
</feature>
<dbReference type="AlphaFoldDB" id="A0A511B8Z2"/>
<dbReference type="PANTHER" id="PTHR22602:SF0">
    <property type="entry name" value="TRANSFERASE CAF17, MITOCHONDRIAL-RELATED"/>
    <property type="match status" value="1"/>
</dbReference>
<gene>
    <name evidence="3" type="ORF">GKA01_13490</name>
</gene>
<protein>
    <submittedName>
        <fullName evidence="3">Glycine cleavage system protein T</fullName>
    </submittedName>
</protein>
<dbReference type="Pfam" id="PF25455">
    <property type="entry name" value="Beta-barrel_CAF17_C"/>
    <property type="match status" value="1"/>
</dbReference>
<dbReference type="InterPro" id="IPR057460">
    <property type="entry name" value="CAF17_C"/>
</dbReference>
<dbReference type="InterPro" id="IPR017703">
    <property type="entry name" value="YgfZ/GCV_T_CS"/>
</dbReference>
<evidence type="ECO:0000259" key="2">
    <source>
        <dbReference type="Pfam" id="PF25455"/>
    </source>
</evidence>
<dbReference type="EMBL" id="BJVA01000006">
    <property type="protein sequence ID" value="GEK96152.1"/>
    <property type="molecule type" value="Genomic_DNA"/>
</dbReference>
<reference evidence="3 4" key="1">
    <citation type="submission" date="2019-07" db="EMBL/GenBank/DDBJ databases">
        <title>Whole genome shotgun sequence of Gluconobacter kanchanaburiensis NBRC 103587.</title>
        <authorList>
            <person name="Hosoyama A."/>
            <person name="Uohara A."/>
            <person name="Ohji S."/>
            <person name="Ichikawa N."/>
        </authorList>
    </citation>
    <scope>NUCLEOTIDE SEQUENCE [LARGE SCALE GENOMIC DNA]</scope>
    <source>
        <strain evidence="3 4">NBRC 103587</strain>
    </source>
</reference>
<proteinExistence type="predicted"/>
<name>A0A511B8Z2_9PROT</name>
<evidence type="ECO:0000313" key="4">
    <source>
        <dbReference type="Proteomes" id="UP000321079"/>
    </source>
</evidence>
<sequence>MDFIVMVWCFPIWRFPIYGGFTESRRNCGVLNMSHSLSHRAVLSFTGADRNSFLQGLVTNDIQSLPVGKSIWSALLTPQGRWLSEFFLYNGSDRILMDCAADHADMLVKRLSRFRLRADVQIEKTDLRVITGTEDRSGPPDNTMVHAPDPRCDGAGWRAIVTGTDQAGETPTEFLERRLTLGLPDIMDFEPEQTLALEADMDLLHGVSWKKGCYMGQELTARTHYRGLVKRRLLPVVLTDGVFPEQGGLIVAGEREVGDIRSHSGKRAIAMLRRDAWSSNDLTCNGASLSVDWPAWFPDDKR</sequence>
<comment type="caution">
    <text evidence="3">The sequence shown here is derived from an EMBL/GenBank/DDBJ whole genome shotgun (WGS) entry which is preliminary data.</text>
</comment>